<evidence type="ECO:0000313" key="3">
    <source>
        <dbReference type="WBParaSite" id="HCON_00019580-00001"/>
    </source>
</evidence>
<accession>A0A7I4XWA3</accession>
<name>A0A7I4XWA3_HAECO</name>
<dbReference type="AlphaFoldDB" id="A0A7I4XWA3"/>
<keyword evidence="2" id="KW-1185">Reference proteome</keyword>
<feature type="compositionally biased region" description="Low complexity" evidence="1">
    <location>
        <begin position="86"/>
        <end position="111"/>
    </location>
</feature>
<dbReference type="Proteomes" id="UP000025227">
    <property type="component" value="Unplaced"/>
</dbReference>
<proteinExistence type="predicted"/>
<feature type="compositionally biased region" description="Basic and acidic residues" evidence="1">
    <location>
        <begin position="10"/>
        <end position="21"/>
    </location>
</feature>
<evidence type="ECO:0000256" key="1">
    <source>
        <dbReference type="SAM" id="MobiDB-lite"/>
    </source>
</evidence>
<protein>
    <submittedName>
        <fullName evidence="3">Uncharacterized protein</fullName>
    </submittedName>
</protein>
<sequence length="126" mass="14453">MDEFEMASPELRDRRRREQVAKRRRRREERMPNFFVIEDPGHVRHNKPISFRRLNEGERQGSSQGARRPGPAGTSRRGNSPERSLWRSGQGQGSLQRQPARFAHHAATTRAGSDPSRDDSFLCGGM</sequence>
<evidence type="ECO:0000313" key="2">
    <source>
        <dbReference type="Proteomes" id="UP000025227"/>
    </source>
</evidence>
<dbReference type="WBParaSite" id="HCON_00019580-00001">
    <property type="protein sequence ID" value="HCON_00019580-00001"/>
    <property type="gene ID" value="HCON_00019580"/>
</dbReference>
<organism evidence="2 3">
    <name type="scientific">Haemonchus contortus</name>
    <name type="common">Barber pole worm</name>
    <dbReference type="NCBI Taxonomy" id="6289"/>
    <lineage>
        <taxon>Eukaryota</taxon>
        <taxon>Metazoa</taxon>
        <taxon>Ecdysozoa</taxon>
        <taxon>Nematoda</taxon>
        <taxon>Chromadorea</taxon>
        <taxon>Rhabditida</taxon>
        <taxon>Rhabditina</taxon>
        <taxon>Rhabditomorpha</taxon>
        <taxon>Strongyloidea</taxon>
        <taxon>Trichostrongylidae</taxon>
        <taxon>Haemonchus</taxon>
    </lineage>
</organism>
<reference evidence="3" key="1">
    <citation type="submission" date="2020-12" db="UniProtKB">
        <authorList>
            <consortium name="WormBaseParasite"/>
        </authorList>
    </citation>
    <scope>IDENTIFICATION</scope>
    <source>
        <strain evidence="3">MHco3</strain>
    </source>
</reference>
<feature type="region of interest" description="Disordered" evidence="1">
    <location>
        <begin position="1"/>
        <end position="126"/>
    </location>
</feature>